<feature type="chain" id="PRO_5002209820" description="DUF6268 domain-containing protein" evidence="1">
    <location>
        <begin position="26"/>
        <end position="311"/>
    </location>
</feature>
<dbReference type="InterPro" id="IPR046235">
    <property type="entry name" value="DUF6268"/>
</dbReference>
<reference evidence="3 4" key="1">
    <citation type="submission" date="2015-01" db="EMBL/GenBank/DDBJ databases">
        <title>Draft genome sequence of Pedobacter sp. NL19 isolated from sludge of an effluent treatment pond in an abandoned uranium mine.</title>
        <authorList>
            <person name="Santos T."/>
            <person name="Caetano T."/>
            <person name="Covas C."/>
            <person name="Cruz A."/>
            <person name="Mendo S."/>
        </authorList>
    </citation>
    <scope>NUCLEOTIDE SEQUENCE [LARGE SCALE GENOMIC DNA]</scope>
    <source>
        <strain evidence="3 4">NL19</strain>
    </source>
</reference>
<accession>A0A0D0F754</accession>
<keyword evidence="1" id="KW-0732">Signal</keyword>
<dbReference type="AlphaFoldDB" id="A0A0D0F754"/>
<proteinExistence type="predicted"/>
<dbReference type="RefSeq" id="WP_041880960.1">
    <property type="nucleotide sequence ID" value="NZ_CP157278.1"/>
</dbReference>
<dbReference type="Proteomes" id="UP000032049">
    <property type="component" value="Unassembled WGS sequence"/>
</dbReference>
<keyword evidence="4" id="KW-1185">Reference proteome</keyword>
<comment type="caution">
    <text evidence="3">The sequence shown here is derived from an EMBL/GenBank/DDBJ whole genome shotgun (WGS) entry which is preliminary data.</text>
</comment>
<evidence type="ECO:0000256" key="1">
    <source>
        <dbReference type="SAM" id="SignalP"/>
    </source>
</evidence>
<sequence length="311" mass="35227">MFKKIQPLKNSLVLLLLLTGTSVYAQFSPVNTIDINTIYVPETKYQQKDGNVQNAEKTQKRIDLGYSFLISDKFDPVTKKVSRWTGMIDGSYTQLSKKASDKDMTPERLFSSTLGVSHFHTLKNNWSMVGLLSAGINSDLKKIDYHDLYINGGVLFIKTPHPGFSYGFGGFVMNALNAPILLPGLMLHFQTEGKFKFNIDVPTEVSTAYDLTKKMELKLAVRFRNTSFDTENNADPKRRYLNYMELPAGLEAKWKSKHFDFVLGGGYMILRNFDLKESGIKNLFSEPQINKLGGNMFVTAGIRYRLKPISK</sequence>
<dbReference type="EMBL" id="JXRA01000034">
    <property type="protein sequence ID" value="KIO77438.1"/>
    <property type="molecule type" value="Genomic_DNA"/>
</dbReference>
<evidence type="ECO:0000259" key="2">
    <source>
        <dbReference type="Pfam" id="PF19783"/>
    </source>
</evidence>
<feature type="domain" description="DUF6268" evidence="2">
    <location>
        <begin position="22"/>
        <end position="305"/>
    </location>
</feature>
<name>A0A0D0F754_9SPHI</name>
<evidence type="ECO:0000313" key="4">
    <source>
        <dbReference type="Proteomes" id="UP000032049"/>
    </source>
</evidence>
<protein>
    <recommendedName>
        <fullName evidence="2">DUF6268 domain-containing protein</fullName>
    </recommendedName>
</protein>
<dbReference type="OrthoDB" id="665720at2"/>
<gene>
    <name evidence="3" type="ORF">TH53_09155</name>
</gene>
<evidence type="ECO:0000313" key="3">
    <source>
        <dbReference type="EMBL" id="KIO77438.1"/>
    </source>
</evidence>
<organism evidence="3 4">
    <name type="scientific">Pedobacter lusitanus</name>
    <dbReference type="NCBI Taxonomy" id="1503925"/>
    <lineage>
        <taxon>Bacteria</taxon>
        <taxon>Pseudomonadati</taxon>
        <taxon>Bacteroidota</taxon>
        <taxon>Sphingobacteriia</taxon>
        <taxon>Sphingobacteriales</taxon>
        <taxon>Sphingobacteriaceae</taxon>
        <taxon>Pedobacter</taxon>
    </lineage>
</organism>
<feature type="signal peptide" evidence="1">
    <location>
        <begin position="1"/>
        <end position="25"/>
    </location>
</feature>
<dbReference type="Pfam" id="PF19783">
    <property type="entry name" value="DUF6268"/>
    <property type="match status" value="1"/>
</dbReference>